<organism evidence="2 3">
    <name type="scientific">Protopolystoma xenopodis</name>
    <dbReference type="NCBI Taxonomy" id="117903"/>
    <lineage>
        <taxon>Eukaryota</taxon>
        <taxon>Metazoa</taxon>
        <taxon>Spiralia</taxon>
        <taxon>Lophotrochozoa</taxon>
        <taxon>Platyhelminthes</taxon>
        <taxon>Monogenea</taxon>
        <taxon>Polyopisthocotylea</taxon>
        <taxon>Polystomatidea</taxon>
        <taxon>Polystomatidae</taxon>
        <taxon>Protopolystoma</taxon>
    </lineage>
</organism>
<keyword evidence="3" id="KW-1185">Reference proteome</keyword>
<dbReference type="EMBL" id="CAAALY010269279">
    <property type="protein sequence ID" value="VEL41421.1"/>
    <property type="molecule type" value="Genomic_DNA"/>
</dbReference>
<evidence type="ECO:0000313" key="3">
    <source>
        <dbReference type="Proteomes" id="UP000784294"/>
    </source>
</evidence>
<comment type="caution">
    <text evidence="2">The sequence shown here is derived from an EMBL/GenBank/DDBJ whole genome shotgun (WGS) entry which is preliminary data.</text>
</comment>
<feature type="region of interest" description="Disordered" evidence="1">
    <location>
        <begin position="126"/>
        <end position="148"/>
    </location>
</feature>
<feature type="region of interest" description="Disordered" evidence="1">
    <location>
        <begin position="80"/>
        <end position="105"/>
    </location>
</feature>
<feature type="compositionally biased region" description="Basic and acidic residues" evidence="1">
    <location>
        <begin position="136"/>
        <end position="147"/>
    </location>
</feature>
<sequence length="210" mass="23486">MLILSYFYSFHNIVDIGDQCNDDTLICRSRTARCIFAGHPLTSTYEVDSTVAGVSSGHTRSVQQRQMRQRLLVNRYTDALEPSGLDGRTSRSEAGQREMSNKKEALNEGSIATALLASRGRGWYSEASAHRSGNPEARDPSPDRLNDGEAVETEAGGLARRSDTVKWCRCPRSRVAVYQTTLRYIECCECLADSHARRVQWPRTGLRKLV</sequence>
<reference evidence="2" key="1">
    <citation type="submission" date="2018-11" db="EMBL/GenBank/DDBJ databases">
        <authorList>
            <consortium name="Pathogen Informatics"/>
        </authorList>
    </citation>
    <scope>NUCLEOTIDE SEQUENCE</scope>
</reference>
<protein>
    <submittedName>
        <fullName evidence="2">Uncharacterized protein</fullName>
    </submittedName>
</protein>
<dbReference type="AlphaFoldDB" id="A0A448XP43"/>
<feature type="compositionally biased region" description="Basic and acidic residues" evidence="1">
    <location>
        <begin position="88"/>
        <end position="105"/>
    </location>
</feature>
<name>A0A448XP43_9PLAT</name>
<dbReference type="Proteomes" id="UP000784294">
    <property type="component" value="Unassembled WGS sequence"/>
</dbReference>
<proteinExistence type="predicted"/>
<evidence type="ECO:0000313" key="2">
    <source>
        <dbReference type="EMBL" id="VEL41421.1"/>
    </source>
</evidence>
<gene>
    <name evidence="2" type="ORF">PXEA_LOCUS34861</name>
</gene>
<accession>A0A448XP43</accession>
<evidence type="ECO:0000256" key="1">
    <source>
        <dbReference type="SAM" id="MobiDB-lite"/>
    </source>
</evidence>